<evidence type="ECO:0000313" key="5">
    <source>
        <dbReference type="Proteomes" id="UP000178485"/>
    </source>
</evidence>
<comment type="similarity">
    <text evidence="1 2">Belongs to the glycosyl hydrolase 31 family.</text>
</comment>
<dbReference type="InterPro" id="IPR000421">
    <property type="entry name" value="FA58C"/>
</dbReference>
<dbReference type="Pfam" id="PF01055">
    <property type="entry name" value="Glyco_hydro_31_2nd"/>
    <property type="match status" value="1"/>
</dbReference>
<keyword evidence="5" id="KW-1185">Reference proteome</keyword>
<gene>
    <name evidence="4" type="ORF">ING2E5A_2236</name>
</gene>
<proteinExistence type="inferred from homology"/>
<dbReference type="SUPFAM" id="SSF51445">
    <property type="entry name" value="(Trans)glycosidases"/>
    <property type="match status" value="1"/>
</dbReference>
<accession>A0A1G4G928</accession>
<dbReference type="InterPro" id="IPR050985">
    <property type="entry name" value="Alpha-glycosidase_related"/>
</dbReference>
<dbReference type="InterPro" id="IPR008979">
    <property type="entry name" value="Galactose-bd-like_sf"/>
</dbReference>
<dbReference type="InterPro" id="IPR017853">
    <property type="entry name" value="GH"/>
</dbReference>
<dbReference type="Gene3D" id="2.60.120.260">
    <property type="entry name" value="Galactose-binding domain-like"/>
    <property type="match status" value="1"/>
</dbReference>
<dbReference type="InterPro" id="IPR013785">
    <property type="entry name" value="Aldolase_TIM"/>
</dbReference>
<dbReference type="Pfam" id="PF00754">
    <property type="entry name" value="F5_F8_type_C"/>
    <property type="match status" value="1"/>
</dbReference>
<dbReference type="PROSITE" id="PS50022">
    <property type="entry name" value="FA58C_3"/>
    <property type="match status" value="1"/>
</dbReference>
<dbReference type="EMBL" id="LT608328">
    <property type="protein sequence ID" value="SCM59047.1"/>
    <property type="molecule type" value="Genomic_DNA"/>
</dbReference>
<dbReference type="Proteomes" id="UP000178485">
    <property type="component" value="Chromosome i"/>
</dbReference>
<dbReference type="GO" id="GO:0005975">
    <property type="term" value="P:carbohydrate metabolic process"/>
    <property type="evidence" value="ECO:0007669"/>
    <property type="project" value="InterPro"/>
</dbReference>
<evidence type="ECO:0000313" key="4">
    <source>
        <dbReference type="EMBL" id="SCM59047.1"/>
    </source>
</evidence>
<keyword evidence="2" id="KW-0378">Hydrolase</keyword>
<dbReference type="SUPFAM" id="SSF49785">
    <property type="entry name" value="Galactose-binding domain-like"/>
    <property type="match status" value="1"/>
</dbReference>
<keyword evidence="2" id="KW-0326">Glycosidase</keyword>
<evidence type="ECO:0000256" key="1">
    <source>
        <dbReference type="ARBA" id="ARBA00007806"/>
    </source>
</evidence>
<organism evidence="4 5">
    <name type="scientific">Petrimonas mucosa</name>
    <dbReference type="NCBI Taxonomy" id="1642646"/>
    <lineage>
        <taxon>Bacteria</taxon>
        <taxon>Pseudomonadati</taxon>
        <taxon>Bacteroidota</taxon>
        <taxon>Bacteroidia</taxon>
        <taxon>Bacteroidales</taxon>
        <taxon>Dysgonomonadaceae</taxon>
        <taxon>Petrimonas</taxon>
    </lineage>
</organism>
<protein>
    <recommendedName>
        <fullName evidence="3">F5/8 type C domain-containing protein</fullName>
    </recommendedName>
</protein>
<reference evidence="4 5" key="1">
    <citation type="submission" date="2016-08" db="EMBL/GenBank/DDBJ databases">
        <authorList>
            <person name="Seilhamer J.J."/>
        </authorList>
    </citation>
    <scope>NUCLEOTIDE SEQUENCE [LARGE SCALE GENOMIC DNA]</scope>
    <source>
        <strain evidence="4">ING2-E5A</strain>
    </source>
</reference>
<sequence length="818" mass="92787">MYKQRIFIFLWFYWMLLSANGTPQKIVNIAHPAWGTTVTASSTYSSQHGAYNLTDDRFEKGNSWLSGDNVPYPQTVTFSFDRPYPISRINLYQSSWIGSMYHTRGFCIEGSADGEKFTEIASGELPDESNARWSCETGEKRYRKVRIVVTSGYSPVQSCGLGEVQLLAAVPHEREPLSNKISETIDWVTFRGHFRMTIGLEPAAGPWLFHRKRDDESPSGRYTSGDYELVVTESSPDSLSSIIRWEIKREGGLPFRVTENTIECKTSYSGVYKLFTPHRMSQQSYFVDLPFRFNHTATVHDNYPVVWMQDTEGKNTLTLGLIDQQPYTVIEGSTYDTANGGEAPGIANSYVRVLFRRQPPLSGNGARQYSDALYLNANPRQEWHDALEAYSEAVDKERSFVPGKISEWAMNPMWHSWYAHADDIDEEKIRKDAILANRLGMKTIQIDAGWNIPTGQNYSFENEGDYSFSDRFPRGAEMIWEIHQSGQRVVLHVAPLIMGKNAKAWQEMKDCLIKVDGNATPYLDPRLKKVHDYLVASWDFLFRAYDIDGLWYDFLEFPNDADLPDSTHDLISTDIYSAYTLLMQSLYDKAMELNPDAVIILRRPYANLNAKCYSTHVWPMDVPQDYNMNRRDVLFMKRLGNGVLTHACCTSWAISESDLNVARQMASISLAGVPALSNILTDSPPRHDAIIRKWLQFYDANKEDLILGRMTPLLPTPPSAAIKIEGTKKTFFGFFEAIPGLVDASYKSDTVVIVNAFRERTTTRLEGIRKGKWVATIFDSCWDLAGTTCLTTDANGGIDLDINGKEACHTVILIKMND</sequence>
<dbReference type="Gene3D" id="3.20.20.70">
    <property type="entry name" value="Aldolase class I"/>
    <property type="match status" value="1"/>
</dbReference>
<dbReference type="AlphaFoldDB" id="A0A1G4G928"/>
<dbReference type="PANTHER" id="PTHR43053">
    <property type="entry name" value="GLYCOSIDASE FAMILY 31"/>
    <property type="match status" value="1"/>
</dbReference>
<evidence type="ECO:0000256" key="2">
    <source>
        <dbReference type="RuleBase" id="RU361185"/>
    </source>
</evidence>
<dbReference type="GO" id="GO:0004557">
    <property type="term" value="F:alpha-galactosidase activity"/>
    <property type="evidence" value="ECO:0007669"/>
    <property type="project" value="UniProtKB-ARBA"/>
</dbReference>
<name>A0A1G4G928_9BACT</name>
<feature type="domain" description="F5/8 type C" evidence="3">
    <location>
        <begin position="22"/>
        <end position="169"/>
    </location>
</feature>
<dbReference type="KEGG" id="pmuc:ING2E5A_2236"/>
<dbReference type="InterPro" id="IPR000322">
    <property type="entry name" value="Glyco_hydro_31_TIM"/>
</dbReference>
<evidence type="ECO:0000259" key="3">
    <source>
        <dbReference type="PROSITE" id="PS50022"/>
    </source>
</evidence>
<dbReference type="STRING" id="1642646.ING2E5A_2236"/>